<dbReference type="Proteomes" id="UP000265768">
    <property type="component" value="Unassembled WGS sequence"/>
</dbReference>
<dbReference type="Pfam" id="PF11298">
    <property type="entry name" value="DUF3099"/>
    <property type="match status" value="1"/>
</dbReference>
<dbReference type="OrthoDB" id="4229919at2"/>
<feature type="transmembrane region" description="Helical" evidence="2">
    <location>
        <begin position="54"/>
        <end position="73"/>
    </location>
</feature>
<organism evidence="3 4">
    <name type="scientific">Bailinhaonella thermotolerans</name>
    <dbReference type="NCBI Taxonomy" id="1070861"/>
    <lineage>
        <taxon>Bacteria</taxon>
        <taxon>Bacillati</taxon>
        <taxon>Actinomycetota</taxon>
        <taxon>Actinomycetes</taxon>
        <taxon>Streptosporangiales</taxon>
        <taxon>Streptosporangiaceae</taxon>
        <taxon>Bailinhaonella</taxon>
    </lineage>
</organism>
<keyword evidence="2" id="KW-0812">Transmembrane</keyword>
<gene>
    <name evidence="3" type="ORF">D5H75_04640</name>
</gene>
<reference evidence="3 4" key="1">
    <citation type="submission" date="2018-09" db="EMBL/GenBank/DDBJ databases">
        <title>YIM 75507 draft genome.</title>
        <authorList>
            <person name="Tang S."/>
            <person name="Feng Y."/>
        </authorList>
    </citation>
    <scope>NUCLEOTIDE SEQUENCE [LARGE SCALE GENOMIC DNA]</scope>
    <source>
        <strain evidence="3 4">YIM 75507</strain>
    </source>
</reference>
<dbReference type="EMBL" id="QZEY01000001">
    <property type="protein sequence ID" value="RJL36050.1"/>
    <property type="molecule type" value="Genomic_DNA"/>
</dbReference>
<evidence type="ECO:0000256" key="2">
    <source>
        <dbReference type="SAM" id="Phobius"/>
    </source>
</evidence>
<keyword evidence="2" id="KW-0472">Membrane</keyword>
<protein>
    <submittedName>
        <fullName evidence="3">DUF3099 domain-containing protein</fullName>
    </submittedName>
</protein>
<dbReference type="InterPro" id="IPR021449">
    <property type="entry name" value="DUF3099"/>
</dbReference>
<evidence type="ECO:0000256" key="1">
    <source>
        <dbReference type="SAM" id="MobiDB-lite"/>
    </source>
</evidence>
<evidence type="ECO:0000313" key="4">
    <source>
        <dbReference type="Proteomes" id="UP000265768"/>
    </source>
</evidence>
<accession>A0A3A4B5Z3</accession>
<proteinExistence type="predicted"/>
<comment type="caution">
    <text evidence="3">The sequence shown here is derived from an EMBL/GenBank/DDBJ whole genome shotgun (WGS) entry which is preliminary data.</text>
</comment>
<dbReference type="AlphaFoldDB" id="A0A3A4B5Z3"/>
<keyword evidence="4" id="KW-1185">Reference proteome</keyword>
<keyword evidence="2" id="KW-1133">Transmembrane helix</keyword>
<name>A0A3A4B5Z3_9ACTN</name>
<evidence type="ECO:0000313" key="3">
    <source>
        <dbReference type="EMBL" id="RJL36050.1"/>
    </source>
</evidence>
<feature type="transmembrane region" description="Helical" evidence="2">
    <location>
        <begin position="31"/>
        <end position="48"/>
    </location>
</feature>
<feature type="region of interest" description="Disordered" evidence="1">
    <location>
        <begin position="80"/>
        <end position="105"/>
    </location>
</feature>
<sequence>MRLWRRRPEVHTVTDAAPSLTADIGHRERRYLIQMGIRTLCLVLAVVVDHPVRWVFAVGAIVLPYFAVIFANGGREPSNVPDMSAFEAPESPQNEIPRHRREIGS</sequence>